<sequence length="66" mass="7142">MTIADDVTHTTWSRVQSGLHVGNRDGEFLGFVEKGPDGRFVAFDGHAEPVGTFTRLEEAEGAVEHG</sequence>
<protein>
    <submittedName>
        <fullName evidence="1">Uncharacterized protein</fullName>
    </submittedName>
</protein>
<gene>
    <name evidence="1" type="ORF">GCM10023351_29790</name>
</gene>
<reference evidence="2" key="1">
    <citation type="journal article" date="2019" name="Int. J. Syst. Evol. Microbiol.">
        <title>The Global Catalogue of Microorganisms (GCM) 10K type strain sequencing project: providing services to taxonomists for standard genome sequencing and annotation.</title>
        <authorList>
            <consortium name="The Broad Institute Genomics Platform"/>
            <consortium name="The Broad Institute Genome Sequencing Center for Infectious Disease"/>
            <person name="Wu L."/>
            <person name="Ma J."/>
        </authorList>
    </citation>
    <scope>NUCLEOTIDE SEQUENCE [LARGE SCALE GENOMIC DNA]</scope>
    <source>
        <strain evidence="2">JCM 18537</strain>
    </source>
</reference>
<dbReference type="Proteomes" id="UP001501645">
    <property type="component" value="Unassembled WGS sequence"/>
</dbReference>
<comment type="caution">
    <text evidence="1">The sequence shown here is derived from an EMBL/GenBank/DDBJ whole genome shotgun (WGS) entry which is preliminary data.</text>
</comment>
<accession>A0ABP9ALK7</accession>
<evidence type="ECO:0000313" key="1">
    <source>
        <dbReference type="EMBL" id="GAA4782520.1"/>
    </source>
</evidence>
<name>A0ABP9ALK7_9MICO</name>
<proteinExistence type="predicted"/>
<keyword evidence="2" id="KW-1185">Reference proteome</keyword>
<dbReference type="EMBL" id="BAABKO010000006">
    <property type="protein sequence ID" value="GAA4782520.1"/>
    <property type="molecule type" value="Genomic_DNA"/>
</dbReference>
<organism evidence="1 2">
    <name type="scientific">Microbacterium gilvum</name>
    <dbReference type="NCBI Taxonomy" id="1336204"/>
    <lineage>
        <taxon>Bacteria</taxon>
        <taxon>Bacillati</taxon>
        <taxon>Actinomycetota</taxon>
        <taxon>Actinomycetes</taxon>
        <taxon>Micrococcales</taxon>
        <taxon>Microbacteriaceae</taxon>
        <taxon>Microbacterium</taxon>
    </lineage>
</organism>
<dbReference type="RefSeq" id="WP_345440869.1">
    <property type="nucleotide sequence ID" value="NZ_BAABKO010000006.1"/>
</dbReference>
<evidence type="ECO:0000313" key="2">
    <source>
        <dbReference type="Proteomes" id="UP001501645"/>
    </source>
</evidence>